<dbReference type="PANTHER" id="PTHR43639:SF1">
    <property type="entry name" value="SHORT-CHAIN DEHYDROGENASE_REDUCTASE FAMILY PROTEIN"/>
    <property type="match status" value="1"/>
</dbReference>
<dbReference type="NCBIfam" id="NF005868">
    <property type="entry name" value="PRK07806.1"/>
    <property type="match status" value="1"/>
</dbReference>
<comment type="caution">
    <text evidence="3">The sequence shown here is derived from an EMBL/GenBank/DDBJ whole genome shotgun (WGS) entry which is preliminary data.</text>
</comment>
<dbReference type="Gene3D" id="3.40.50.720">
    <property type="entry name" value="NAD(P)-binding Rossmann-like Domain"/>
    <property type="match status" value="1"/>
</dbReference>
<dbReference type="PANTHER" id="PTHR43639">
    <property type="entry name" value="OXIDOREDUCTASE, SHORT-CHAIN DEHYDROGENASE/REDUCTASE FAMILY (AFU_ORTHOLOGUE AFUA_5G02870)"/>
    <property type="match status" value="1"/>
</dbReference>
<evidence type="ECO:0000313" key="4">
    <source>
        <dbReference type="Proteomes" id="UP000655751"/>
    </source>
</evidence>
<proteinExistence type="inferred from homology"/>
<gene>
    <name evidence="3" type="ORF">IT779_03470</name>
</gene>
<dbReference type="EMBL" id="JADMLG010000001">
    <property type="protein sequence ID" value="MBH0775344.1"/>
    <property type="molecule type" value="Genomic_DNA"/>
</dbReference>
<evidence type="ECO:0000256" key="2">
    <source>
        <dbReference type="ARBA" id="ARBA00023002"/>
    </source>
</evidence>
<dbReference type="PRINTS" id="PR00081">
    <property type="entry name" value="GDHRDH"/>
</dbReference>
<dbReference type="Proteomes" id="UP000655751">
    <property type="component" value="Unassembled WGS sequence"/>
</dbReference>
<reference evidence="3" key="1">
    <citation type="submission" date="2020-11" db="EMBL/GenBank/DDBJ databases">
        <title>Nocardia NEAU-351.nov., a novel actinomycete isolated from the cow dung.</title>
        <authorList>
            <person name="Zhang X."/>
        </authorList>
    </citation>
    <scope>NUCLEOTIDE SEQUENCE</scope>
    <source>
        <strain evidence="3">NEAU-351</strain>
    </source>
</reference>
<name>A0A931I683_9NOCA</name>
<evidence type="ECO:0000256" key="1">
    <source>
        <dbReference type="ARBA" id="ARBA00006484"/>
    </source>
</evidence>
<dbReference type="GO" id="GO:0016491">
    <property type="term" value="F:oxidoreductase activity"/>
    <property type="evidence" value="ECO:0007669"/>
    <property type="project" value="UniProtKB-KW"/>
</dbReference>
<dbReference type="AlphaFoldDB" id="A0A931I683"/>
<dbReference type="SUPFAM" id="SSF51735">
    <property type="entry name" value="NAD(P)-binding Rossmann-fold domains"/>
    <property type="match status" value="1"/>
</dbReference>
<sequence length="272" mass="27920">MVLVTGAARGIGAETARVLAAEGDHVVVNYREKRKRAQGVVDAIRAAGGSASVAGADIAAPEAARTLIDGVVAEFGRLDVLVLNASGGLERGADPGYAMAINRDAQRRLVEAAAPHMRSGARIVFVTSHQAHFHGRKPVPEDYAPIAASKRAGEDALRAMIPELEARGIELRVVSGDMIEGTIIVTLLERRNPDAVSARKSHGELPTVAEFAGAVAAATRATGVSGGTVYVGGADYLVEVGAVGVGADKGDDLVVRIGSGLSAASLEREFGG</sequence>
<comment type="similarity">
    <text evidence="1">Belongs to the short-chain dehydrogenases/reductases (SDR) family.</text>
</comment>
<dbReference type="Pfam" id="PF00106">
    <property type="entry name" value="adh_short"/>
    <property type="match status" value="1"/>
</dbReference>
<keyword evidence="4" id="KW-1185">Reference proteome</keyword>
<accession>A0A931I683</accession>
<dbReference type="InterPro" id="IPR036291">
    <property type="entry name" value="NAD(P)-bd_dom_sf"/>
</dbReference>
<dbReference type="InterPro" id="IPR002347">
    <property type="entry name" value="SDR_fam"/>
</dbReference>
<keyword evidence="2" id="KW-0560">Oxidoreductase</keyword>
<evidence type="ECO:0000313" key="3">
    <source>
        <dbReference type="EMBL" id="MBH0775344.1"/>
    </source>
</evidence>
<protein>
    <submittedName>
        <fullName evidence="3">SDR family oxidoreductase</fullName>
    </submittedName>
</protein>
<organism evidence="3 4">
    <name type="scientific">Nocardia bovistercoris</name>
    <dbReference type="NCBI Taxonomy" id="2785916"/>
    <lineage>
        <taxon>Bacteria</taxon>
        <taxon>Bacillati</taxon>
        <taxon>Actinomycetota</taxon>
        <taxon>Actinomycetes</taxon>
        <taxon>Mycobacteriales</taxon>
        <taxon>Nocardiaceae</taxon>
        <taxon>Nocardia</taxon>
    </lineage>
</organism>